<evidence type="ECO:0000313" key="3">
    <source>
        <dbReference type="Proteomes" id="UP000325081"/>
    </source>
</evidence>
<organism evidence="2 3">
    <name type="scientific">Striga asiatica</name>
    <name type="common">Asiatic witchweed</name>
    <name type="synonym">Buchnera asiatica</name>
    <dbReference type="NCBI Taxonomy" id="4170"/>
    <lineage>
        <taxon>Eukaryota</taxon>
        <taxon>Viridiplantae</taxon>
        <taxon>Streptophyta</taxon>
        <taxon>Embryophyta</taxon>
        <taxon>Tracheophyta</taxon>
        <taxon>Spermatophyta</taxon>
        <taxon>Magnoliopsida</taxon>
        <taxon>eudicotyledons</taxon>
        <taxon>Gunneridae</taxon>
        <taxon>Pentapetalae</taxon>
        <taxon>asterids</taxon>
        <taxon>lamiids</taxon>
        <taxon>Lamiales</taxon>
        <taxon>Orobanchaceae</taxon>
        <taxon>Buchnereae</taxon>
        <taxon>Striga</taxon>
    </lineage>
</organism>
<feature type="region of interest" description="Disordered" evidence="1">
    <location>
        <begin position="1"/>
        <end position="135"/>
    </location>
</feature>
<dbReference type="EMBL" id="BKCP01011625">
    <property type="protein sequence ID" value="GER55074.1"/>
    <property type="molecule type" value="Genomic_DNA"/>
</dbReference>
<comment type="caution">
    <text evidence="2">The sequence shown here is derived from an EMBL/GenBank/DDBJ whole genome shotgun (WGS) entry which is preliminary data.</text>
</comment>
<protein>
    <submittedName>
        <fullName evidence="2">RING/U-box superfamily protein</fullName>
    </submittedName>
</protein>
<name>A0A5A7REH2_STRAF</name>
<dbReference type="AlphaFoldDB" id="A0A5A7REH2"/>
<gene>
    <name evidence="2" type="ORF">STAS_32713</name>
</gene>
<evidence type="ECO:0000313" key="2">
    <source>
        <dbReference type="EMBL" id="GER55074.1"/>
    </source>
</evidence>
<keyword evidence="3" id="KW-1185">Reference proteome</keyword>
<accession>A0A5A7REH2</accession>
<dbReference type="Proteomes" id="UP000325081">
    <property type="component" value="Unassembled WGS sequence"/>
</dbReference>
<feature type="compositionally biased region" description="Low complexity" evidence="1">
    <location>
        <begin position="89"/>
        <end position="117"/>
    </location>
</feature>
<sequence>MTTIPLHHLFYNKANHTPLRRRPAGETPPPSESTRFETTRTGEASRPGQPDFPWRSPPCRPPYSRSRSRADPSTCAPNRTRRRTCTENPSARPSSCSPNRSNGSPPSVSSDSPSGEPAELDPGLEAGGFGSDASGGDRAAGGWVAWIGGGGAQMDMFSGTLSSVSSFSMFWAAMASAAFDPPPPAVSATASSPCKKISDASEGLQRYLDLVNSLVFPYDVNM</sequence>
<evidence type="ECO:0000256" key="1">
    <source>
        <dbReference type="SAM" id="MobiDB-lite"/>
    </source>
</evidence>
<proteinExistence type="predicted"/>
<reference evidence="3" key="1">
    <citation type="journal article" date="2019" name="Curr. Biol.">
        <title>Genome Sequence of Striga asiatica Provides Insight into the Evolution of Plant Parasitism.</title>
        <authorList>
            <person name="Yoshida S."/>
            <person name="Kim S."/>
            <person name="Wafula E.K."/>
            <person name="Tanskanen J."/>
            <person name="Kim Y.M."/>
            <person name="Honaas L."/>
            <person name="Yang Z."/>
            <person name="Spallek T."/>
            <person name="Conn C.E."/>
            <person name="Ichihashi Y."/>
            <person name="Cheong K."/>
            <person name="Cui S."/>
            <person name="Der J.P."/>
            <person name="Gundlach H."/>
            <person name="Jiao Y."/>
            <person name="Hori C."/>
            <person name="Ishida J.K."/>
            <person name="Kasahara H."/>
            <person name="Kiba T."/>
            <person name="Kim M.S."/>
            <person name="Koo N."/>
            <person name="Laohavisit A."/>
            <person name="Lee Y.H."/>
            <person name="Lumba S."/>
            <person name="McCourt P."/>
            <person name="Mortimer J.C."/>
            <person name="Mutuku J.M."/>
            <person name="Nomura T."/>
            <person name="Sasaki-Sekimoto Y."/>
            <person name="Seto Y."/>
            <person name="Wang Y."/>
            <person name="Wakatake T."/>
            <person name="Sakakibara H."/>
            <person name="Demura T."/>
            <person name="Yamaguchi S."/>
            <person name="Yoneyama K."/>
            <person name="Manabe R.I."/>
            <person name="Nelson D.C."/>
            <person name="Schulman A.H."/>
            <person name="Timko M.P."/>
            <person name="dePamphilis C.W."/>
            <person name="Choi D."/>
            <person name="Shirasu K."/>
        </authorList>
    </citation>
    <scope>NUCLEOTIDE SEQUENCE [LARGE SCALE GENOMIC DNA]</scope>
    <source>
        <strain evidence="3">cv. UVA1</strain>
    </source>
</reference>